<dbReference type="GeneID" id="25267329"/>
<dbReference type="RefSeq" id="XP_013240299.1">
    <property type="nucleotide sequence ID" value="XM_013384845.1"/>
</dbReference>
<evidence type="ECO:0000313" key="2">
    <source>
        <dbReference type="Proteomes" id="UP000027361"/>
    </source>
</evidence>
<proteinExistence type="predicted"/>
<dbReference type="EMBL" id="JMSN01000145">
    <property type="protein sequence ID" value="KDN37234.1"/>
    <property type="molecule type" value="Genomic_DNA"/>
</dbReference>
<accession>A0A066VEP7</accession>
<dbReference type="Proteomes" id="UP000027361">
    <property type="component" value="Unassembled WGS sequence"/>
</dbReference>
<protein>
    <submittedName>
        <fullName evidence="1">Uncharacterized protein</fullName>
    </submittedName>
</protein>
<evidence type="ECO:0000313" key="1">
    <source>
        <dbReference type="EMBL" id="KDN37234.1"/>
    </source>
</evidence>
<dbReference type="InParanoid" id="A0A066VEP7"/>
<organism evidence="1 2">
    <name type="scientific">Tilletiaria anomala (strain ATCC 24038 / CBS 436.72 / UBC 951)</name>
    <dbReference type="NCBI Taxonomy" id="1037660"/>
    <lineage>
        <taxon>Eukaryota</taxon>
        <taxon>Fungi</taxon>
        <taxon>Dikarya</taxon>
        <taxon>Basidiomycota</taxon>
        <taxon>Ustilaginomycotina</taxon>
        <taxon>Exobasidiomycetes</taxon>
        <taxon>Georgefischeriales</taxon>
        <taxon>Tilletiariaceae</taxon>
        <taxon>Tilletiaria</taxon>
    </lineage>
</organism>
<sequence>MYSFHSEYLARLQPSRMSCQTAGPTWWYGQGLRNANERKWINAQTRQFSTAGSERVSAEHSAAVVISRQSHSQNVQSINSDYVRAHNTPNMWQGLRYARSAERAGKHASHRPLGCRVGFTWRGITRASTCHKGIPDDITDHLTPFTTGLTGTCKDKAKRKRFWEPWRCSIVRLTGQCALRYSSRSGPLSSGPGTRAELR</sequence>
<dbReference type="AlphaFoldDB" id="A0A066VEP7"/>
<comment type="caution">
    <text evidence="1">The sequence shown here is derived from an EMBL/GenBank/DDBJ whole genome shotgun (WGS) entry which is preliminary data.</text>
</comment>
<name>A0A066VEP7_TILAU</name>
<gene>
    <name evidence="1" type="ORF">K437DRAFT_296631</name>
</gene>
<dbReference type="HOGENOM" id="CLU_1373052_0_0_1"/>
<keyword evidence="2" id="KW-1185">Reference proteome</keyword>
<reference evidence="1 2" key="1">
    <citation type="submission" date="2014-05" db="EMBL/GenBank/DDBJ databases">
        <title>Draft genome sequence of a rare smut relative, Tilletiaria anomala UBC 951.</title>
        <authorList>
            <consortium name="DOE Joint Genome Institute"/>
            <person name="Toome M."/>
            <person name="Kuo A."/>
            <person name="Henrissat B."/>
            <person name="Lipzen A."/>
            <person name="Tritt A."/>
            <person name="Yoshinaga Y."/>
            <person name="Zane M."/>
            <person name="Barry K."/>
            <person name="Grigoriev I.V."/>
            <person name="Spatafora J.W."/>
            <person name="Aimea M.C."/>
        </authorList>
    </citation>
    <scope>NUCLEOTIDE SEQUENCE [LARGE SCALE GENOMIC DNA]</scope>
    <source>
        <strain evidence="1 2">UBC 951</strain>
    </source>
</reference>